<comment type="caution">
    <text evidence="1">The sequence shown here is derived from an EMBL/GenBank/DDBJ whole genome shotgun (WGS) entry which is preliminary data.</text>
</comment>
<gene>
    <name evidence="1" type="ORF">DSO57_1004001</name>
</gene>
<accession>A0ACC2SL46</accession>
<reference evidence="1" key="1">
    <citation type="submission" date="2022-04" db="EMBL/GenBank/DDBJ databases">
        <title>Genome of the entomopathogenic fungus Entomophthora muscae.</title>
        <authorList>
            <person name="Elya C."/>
            <person name="Lovett B.R."/>
            <person name="Lee E."/>
            <person name="Macias A.M."/>
            <person name="Hajek A.E."/>
            <person name="De Bivort B.L."/>
            <person name="Kasson M.T."/>
            <person name="De Fine Licht H.H."/>
            <person name="Stajich J.E."/>
        </authorList>
    </citation>
    <scope>NUCLEOTIDE SEQUENCE</scope>
    <source>
        <strain evidence="1">Berkeley</strain>
    </source>
</reference>
<protein>
    <submittedName>
        <fullName evidence="1">Uncharacterized protein</fullName>
    </submittedName>
</protein>
<organism evidence="1 2">
    <name type="scientific">Entomophthora muscae</name>
    <dbReference type="NCBI Taxonomy" id="34485"/>
    <lineage>
        <taxon>Eukaryota</taxon>
        <taxon>Fungi</taxon>
        <taxon>Fungi incertae sedis</taxon>
        <taxon>Zoopagomycota</taxon>
        <taxon>Entomophthoromycotina</taxon>
        <taxon>Entomophthoromycetes</taxon>
        <taxon>Entomophthorales</taxon>
        <taxon>Entomophthoraceae</taxon>
        <taxon>Entomophthora</taxon>
    </lineage>
</organism>
<dbReference type="EMBL" id="QTSX02004980">
    <property type="protein sequence ID" value="KAJ9063070.1"/>
    <property type="molecule type" value="Genomic_DNA"/>
</dbReference>
<keyword evidence="2" id="KW-1185">Reference proteome</keyword>
<dbReference type="Proteomes" id="UP001165960">
    <property type="component" value="Unassembled WGS sequence"/>
</dbReference>
<sequence>MILLPWKEFQAKSRETAPRRQMCIPRKGQAQEEDHLLRDIIVTESVVLVEIIPAPRRGITIAVLPLMKNLFFIKYMMEKSLE</sequence>
<name>A0ACC2SL46_9FUNG</name>
<evidence type="ECO:0000313" key="1">
    <source>
        <dbReference type="EMBL" id="KAJ9063070.1"/>
    </source>
</evidence>
<proteinExistence type="predicted"/>
<evidence type="ECO:0000313" key="2">
    <source>
        <dbReference type="Proteomes" id="UP001165960"/>
    </source>
</evidence>